<keyword evidence="4 9" id="KW-0812">Transmembrane</keyword>
<dbReference type="GO" id="GO:0016887">
    <property type="term" value="F:ATP hydrolysis activity"/>
    <property type="evidence" value="ECO:0007669"/>
    <property type="project" value="InterPro"/>
</dbReference>
<evidence type="ECO:0000259" key="10">
    <source>
        <dbReference type="PROSITE" id="PS50893"/>
    </source>
</evidence>
<dbReference type="FunFam" id="3.40.50.300:FF:000299">
    <property type="entry name" value="ABC transporter ATP-binding protein/permease"/>
    <property type="match status" value="1"/>
</dbReference>
<dbReference type="InterPro" id="IPR036640">
    <property type="entry name" value="ABC1_TM_sf"/>
</dbReference>
<dbReference type="GO" id="GO:0005524">
    <property type="term" value="F:ATP binding"/>
    <property type="evidence" value="ECO:0007669"/>
    <property type="project" value="UniProtKB-KW"/>
</dbReference>
<evidence type="ECO:0000256" key="5">
    <source>
        <dbReference type="ARBA" id="ARBA00022741"/>
    </source>
</evidence>
<dbReference type="SUPFAM" id="SSF90123">
    <property type="entry name" value="ABC transporter transmembrane region"/>
    <property type="match status" value="1"/>
</dbReference>
<dbReference type="Gene3D" id="3.40.50.300">
    <property type="entry name" value="P-loop containing nucleotide triphosphate hydrolases"/>
    <property type="match status" value="1"/>
</dbReference>
<dbReference type="PROSITE" id="PS50893">
    <property type="entry name" value="ABC_TRANSPORTER_2"/>
    <property type="match status" value="1"/>
</dbReference>
<keyword evidence="7 9" id="KW-1133">Transmembrane helix</keyword>
<dbReference type="InterPro" id="IPR027417">
    <property type="entry name" value="P-loop_NTPase"/>
</dbReference>
<dbReference type="SUPFAM" id="SSF52540">
    <property type="entry name" value="P-loop containing nucleoside triphosphate hydrolases"/>
    <property type="match status" value="1"/>
</dbReference>
<reference evidence="12 13" key="1">
    <citation type="submission" date="2020-08" db="EMBL/GenBank/DDBJ databases">
        <title>Genomic Encyclopedia of Type Strains, Phase IV (KMG-IV): sequencing the most valuable type-strain genomes for metagenomic binning, comparative biology and taxonomic classification.</title>
        <authorList>
            <person name="Goeker M."/>
        </authorList>
    </citation>
    <scope>NUCLEOTIDE SEQUENCE [LARGE SCALE GENOMIC DNA]</scope>
    <source>
        <strain evidence="12 13">DSM 29853</strain>
    </source>
</reference>
<keyword evidence="3" id="KW-1003">Cell membrane</keyword>
<dbReference type="Gene3D" id="1.20.1560.10">
    <property type="entry name" value="ABC transporter type 1, transmembrane domain"/>
    <property type="match status" value="1"/>
</dbReference>
<dbReference type="EMBL" id="JACIEZ010000010">
    <property type="protein sequence ID" value="MBB4066560.1"/>
    <property type="molecule type" value="Genomic_DNA"/>
</dbReference>
<dbReference type="InterPro" id="IPR003593">
    <property type="entry name" value="AAA+_ATPase"/>
</dbReference>
<dbReference type="GO" id="GO:0015421">
    <property type="term" value="F:ABC-type oligopeptide transporter activity"/>
    <property type="evidence" value="ECO:0007669"/>
    <property type="project" value="TreeGrafter"/>
</dbReference>
<dbReference type="InterPro" id="IPR039421">
    <property type="entry name" value="Type_1_exporter"/>
</dbReference>
<evidence type="ECO:0000256" key="4">
    <source>
        <dbReference type="ARBA" id="ARBA00022692"/>
    </source>
</evidence>
<evidence type="ECO:0000256" key="1">
    <source>
        <dbReference type="ARBA" id="ARBA00004651"/>
    </source>
</evidence>
<dbReference type="Proteomes" id="UP000528286">
    <property type="component" value="Unassembled WGS sequence"/>
</dbReference>
<dbReference type="AlphaFoldDB" id="A0A7W6NLI0"/>
<keyword evidence="13" id="KW-1185">Reference proteome</keyword>
<keyword evidence="5" id="KW-0547">Nucleotide-binding</keyword>
<dbReference type="SMART" id="SM00382">
    <property type="entry name" value="AAA"/>
    <property type="match status" value="1"/>
</dbReference>
<feature type="domain" description="ABC transporter" evidence="10">
    <location>
        <begin position="313"/>
        <end position="549"/>
    </location>
</feature>
<dbReference type="PROSITE" id="PS50929">
    <property type="entry name" value="ABC_TM1F"/>
    <property type="match status" value="1"/>
</dbReference>
<keyword evidence="8 9" id="KW-0472">Membrane</keyword>
<dbReference type="PANTHER" id="PTHR43394">
    <property type="entry name" value="ATP-DEPENDENT PERMEASE MDL1, MITOCHONDRIAL"/>
    <property type="match status" value="1"/>
</dbReference>
<organism evidence="12 13">
    <name type="scientific">Gellertiella hungarica</name>
    <dbReference type="NCBI Taxonomy" id="1572859"/>
    <lineage>
        <taxon>Bacteria</taxon>
        <taxon>Pseudomonadati</taxon>
        <taxon>Pseudomonadota</taxon>
        <taxon>Alphaproteobacteria</taxon>
        <taxon>Hyphomicrobiales</taxon>
        <taxon>Rhizobiaceae</taxon>
        <taxon>Gellertiella</taxon>
    </lineage>
</organism>
<proteinExistence type="predicted"/>
<evidence type="ECO:0000256" key="8">
    <source>
        <dbReference type="ARBA" id="ARBA00023136"/>
    </source>
</evidence>
<dbReference type="Pfam" id="PF00664">
    <property type="entry name" value="ABC_membrane"/>
    <property type="match status" value="1"/>
</dbReference>
<protein>
    <submittedName>
        <fullName evidence="12">ATP-binding cassette subfamily C protein LapB</fullName>
    </submittedName>
</protein>
<dbReference type="PANTHER" id="PTHR43394:SF1">
    <property type="entry name" value="ATP-BINDING CASSETTE SUB-FAMILY B MEMBER 10, MITOCHONDRIAL"/>
    <property type="match status" value="1"/>
</dbReference>
<name>A0A7W6NLI0_9HYPH</name>
<evidence type="ECO:0000256" key="6">
    <source>
        <dbReference type="ARBA" id="ARBA00022840"/>
    </source>
</evidence>
<gene>
    <name evidence="12" type="ORF">GGR23_003777</name>
</gene>
<keyword evidence="6 12" id="KW-0067">ATP-binding</keyword>
<evidence type="ECO:0000256" key="9">
    <source>
        <dbReference type="SAM" id="Phobius"/>
    </source>
</evidence>
<dbReference type="Pfam" id="PF00005">
    <property type="entry name" value="ABC_tran"/>
    <property type="match status" value="1"/>
</dbReference>
<comment type="subcellular location">
    <subcellularLocation>
        <location evidence="1">Cell membrane</location>
        <topology evidence="1">Multi-pass membrane protein</topology>
    </subcellularLocation>
</comment>
<feature type="transmembrane region" description="Helical" evidence="9">
    <location>
        <begin position="30"/>
        <end position="48"/>
    </location>
</feature>
<dbReference type="InterPro" id="IPR003439">
    <property type="entry name" value="ABC_transporter-like_ATP-bd"/>
</dbReference>
<dbReference type="InterPro" id="IPR017750">
    <property type="entry name" value="ATPase_T1SS"/>
</dbReference>
<evidence type="ECO:0000259" key="11">
    <source>
        <dbReference type="PROSITE" id="PS50929"/>
    </source>
</evidence>
<evidence type="ECO:0000313" key="12">
    <source>
        <dbReference type="EMBL" id="MBB4066560.1"/>
    </source>
</evidence>
<evidence type="ECO:0000256" key="3">
    <source>
        <dbReference type="ARBA" id="ARBA00022475"/>
    </source>
</evidence>
<evidence type="ECO:0000313" key="13">
    <source>
        <dbReference type="Proteomes" id="UP000528286"/>
    </source>
</evidence>
<dbReference type="NCBIfam" id="TIGR03375">
    <property type="entry name" value="type_I_sec_LssB"/>
    <property type="match status" value="1"/>
</dbReference>
<comment type="caution">
    <text evidence="12">The sequence shown here is derived from an EMBL/GenBank/DDBJ whole genome shotgun (WGS) entry which is preliminary data.</text>
</comment>
<accession>A0A7W6NLI0</accession>
<feature type="domain" description="ABC transmembrane type-1" evidence="11">
    <location>
        <begin position="1"/>
        <end position="279"/>
    </location>
</feature>
<dbReference type="CDD" id="cd18587">
    <property type="entry name" value="ABC_6TM_LapB_like"/>
    <property type="match status" value="1"/>
</dbReference>
<sequence>MVLATLFINLVALAIPLFTMNVYDRILPNKAIASLWVLAIGVSLGLLFDFTLKSIRASIIDSAGRKADLKLSYLLFEKILNSSLKSRPMSTGEYANRVTQYEFVREFFTSNTISTLIDCTFVFIFVGAIYLIIGWIAIVPVVAFFIAAAIGYYAQIRIGQVMTASLNEGSMKQSLLFESISGLETIKLLSAEKPLLRRWQQLSRNASHTSEDIKEISAWAANCTGFIQQLVTVVIVVAGVYEFAEGHVTSGAIVASSMLAGRAVGPLAQLALTLSRFRQAIMSLRILEGIMEQEEDRPNTSGFVSRTITSGAVAFQGAEFTYPGTDNKVVNSLSVSIRPGERVGVIGRIGSGKTTMGRLLSGLYPVDKGRILIDGVDIRQYHPAAVREAVAFVSQNSELFSGTVKENLLMAAPEASDEEIIAAARIAGVDGFVSRHPKGYDMPVGERGSLLSGGQRHSLAIARVLLRKPKVVFLDEPSGSMDMASEKELIDRLSTNFPAGVTLIISTHRYSMLSLVDRLLVLEEGRLVADGPKDRVIDQLKGQAPPQAQPQPPVRARV</sequence>
<dbReference type="InterPro" id="IPR011527">
    <property type="entry name" value="ABC1_TM_dom"/>
</dbReference>
<evidence type="ECO:0000256" key="2">
    <source>
        <dbReference type="ARBA" id="ARBA00022448"/>
    </source>
</evidence>
<feature type="transmembrane region" description="Helical" evidence="9">
    <location>
        <begin position="121"/>
        <end position="154"/>
    </location>
</feature>
<keyword evidence="2" id="KW-0813">Transport</keyword>
<evidence type="ECO:0000256" key="7">
    <source>
        <dbReference type="ARBA" id="ARBA00022989"/>
    </source>
</evidence>
<dbReference type="GO" id="GO:0005886">
    <property type="term" value="C:plasma membrane"/>
    <property type="evidence" value="ECO:0007669"/>
    <property type="project" value="UniProtKB-SubCell"/>
</dbReference>